<accession>A0AAW1SWZ9</accession>
<keyword evidence="3" id="KW-1185">Reference proteome</keyword>
<reference evidence="2 3" key="1">
    <citation type="journal article" date="2024" name="Nat. Commun.">
        <title>Phylogenomics reveals the evolutionary origins of lichenization in chlorophyte algae.</title>
        <authorList>
            <person name="Puginier C."/>
            <person name="Libourel C."/>
            <person name="Otte J."/>
            <person name="Skaloud P."/>
            <person name="Haon M."/>
            <person name="Grisel S."/>
            <person name="Petersen M."/>
            <person name="Berrin J.G."/>
            <person name="Delaux P.M."/>
            <person name="Dal Grande F."/>
            <person name="Keller J."/>
        </authorList>
    </citation>
    <scope>NUCLEOTIDE SEQUENCE [LARGE SCALE GENOMIC DNA]</scope>
    <source>
        <strain evidence="2 3">SAG 2523</strain>
    </source>
</reference>
<organism evidence="2 3">
    <name type="scientific">Apatococcus fuscideae</name>
    <dbReference type="NCBI Taxonomy" id="2026836"/>
    <lineage>
        <taxon>Eukaryota</taxon>
        <taxon>Viridiplantae</taxon>
        <taxon>Chlorophyta</taxon>
        <taxon>core chlorophytes</taxon>
        <taxon>Trebouxiophyceae</taxon>
        <taxon>Chlorellales</taxon>
        <taxon>Chlorellaceae</taxon>
        <taxon>Apatococcus</taxon>
    </lineage>
</organism>
<evidence type="ECO:0000313" key="2">
    <source>
        <dbReference type="EMBL" id="KAK9861593.1"/>
    </source>
</evidence>
<feature type="region of interest" description="Disordered" evidence="1">
    <location>
        <begin position="31"/>
        <end position="79"/>
    </location>
</feature>
<sequence>MPLAPAEGVDELRGPPGKAWSRFTRALKLKKGRGAPPDRPHASLLSTSPLQKVTERWTRGWPSRNRNSAGAPDRDASVADGTAGLSVWASSHGRLRASQQDLPADPLQVTRTAEGKPHGRVANWAKTLQRHLAPSQSSKPPASKPMEPEMKPTARARTAPPCTDASWAYRPCMPGVSSASMTMRGCQEATRAPQGSPPAHVLQSCSPALGSIPRASASEKPQGMLSPQNADAKGCSTAKEHVSAMPHTHRKGLPGWRAKVAAVKARWTLLPAMADAGEWGTYKAL</sequence>
<evidence type="ECO:0000256" key="1">
    <source>
        <dbReference type="SAM" id="MobiDB-lite"/>
    </source>
</evidence>
<dbReference type="EMBL" id="JALJOV010000732">
    <property type="protein sequence ID" value="KAK9861593.1"/>
    <property type="molecule type" value="Genomic_DNA"/>
</dbReference>
<protein>
    <submittedName>
        <fullName evidence="2">Uncharacterized protein</fullName>
    </submittedName>
</protein>
<comment type="caution">
    <text evidence="2">The sequence shown here is derived from an EMBL/GenBank/DDBJ whole genome shotgun (WGS) entry which is preliminary data.</text>
</comment>
<feature type="region of interest" description="Disordered" evidence="1">
    <location>
        <begin position="131"/>
        <end position="160"/>
    </location>
</feature>
<gene>
    <name evidence="2" type="ORF">WJX84_000607</name>
</gene>
<proteinExistence type="predicted"/>
<name>A0AAW1SWZ9_9CHLO</name>
<feature type="region of interest" description="Disordered" evidence="1">
    <location>
        <begin position="189"/>
        <end position="253"/>
    </location>
</feature>
<evidence type="ECO:0000313" key="3">
    <source>
        <dbReference type="Proteomes" id="UP001485043"/>
    </source>
</evidence>
<feature type="compositionally biased region" description="Low complexity" evidence="1">
    <location>
        <begin position="133"/>
        <end position="145"/>
    </location>
</feature>
<dbReference type="Proteomes" id="UP001485043">
    <property type="component" value="Unassembled WGS sequence"/>
</dbReference>
<dbReference type="AlphaFoldDB" id="A0AAW1SWZ9"/>